<sequence length="89" mass="9623">MRFGLHGGRTRDGPLRLRASMGCVGVFRRAGRRVNPKSRRVLQARFDPGAACSGPSILAENGPVAPRSVRGPLKQNGLRNIAEPVFETT</sequence>
<name>A0A242MZH6_CABSO</name>
<protein>
    <submittedName>
        <fullName evidence="1">Uncharacterized protein</fullName>
    </submittedName>
</protein>
<gene>
    <name evidence="1" type="ORF">PAMC26510_10525</name>
</gene>
<accession>A0A242MZH6</accession>
<evidence type="ECO:0000313" key="1">
    <source>
        <dbReference type="EMBL" id="OTP76830.1"/>
    </source>
</evidence>
<proteinExistence type="predicted"/>
<dbReference type="EMBL" id="NBTY01000055">
    <property type="protein sequence ID" value="OTP76830.1"/>
    <property type="molecule type" value="Genomic_DNA"/>
</dbReference>
<comment type="caution">
    <text evidence="1">The sequence shown here is derived from an EMBL/GenBank/DDBJ whole genome shotgun (WGS) entry which is preliminary data.</text>
</comment>
<organism evidence="1 2">
    <name type="scientific">Caballeronia sordidicola</name>
    <name type="common">Burkholderia sordidicola</name>
    <dbReference type="NCBI Taxonomy" id="196367"/>
    <lineage>
        <taxon>Bacteria</taxon>
        <taxon>Pseudomonadati</taxon>
        <taxon>Pseudomonadota</taxon>
        <taxon>Betaproteobacteria</taxon>
        <taxon>Burkholderiales</taxon>
        <taxon>Burkholderiaceae</taxon>
        <taxon>Caballeronia</taxon>
    </lineage>
</organism>
<evidence type="ECO:0000313" key="2">
    <source>
        <dbReference type="Proteomes" id="UP000194546"/>
    </source>
</evidence>
<dbReference type="Proteomes" id="UP000194546">
    <property type="component" value="Unassembled WGS sequence"/>
</dbReference>
<reference evidence="1 2" key="1">
    <citation type="submission" date="2017-03" db="EMBL/GenBank/DDBJ databases">
        <title>Genome analysis of strain PAMC 26510.</title>
        <authorList>
            <person name="Oh H.-M."/>
            <person name="Yang J.-A."/>
        </authorList>
    </citation>
    <scope>NUCLEOTIDE SEQUENCE [LARGE SCALE GENOMIC DNA]</scope>
    <source>
        <strain evidence="1 2">PAMC 26510</strain>
    </source>
</reference>
<dbReference type="AlphaFoldDB" id="A0A242MZH6"/>